<dbReference type="EMBL" id="KN832993">
    <property type="protein sequence ID" value="KIM82901.1"/>
    <property type="molecule type" value="Genomic_DNA"/>
</dbReference>
<organism evidence="1 2">
    <name type="scientific">Piloderma croceum (strain F 1598)</name>
    <dbReference type="NCBI Taxonomy" id="765440"/>
    <lineage>
        <taxon>Eukaryota</taxon>
        <taxon>Fungi</taxon>
        <taxon>Dikarya</taxon>
        <taxon>Basidiomycota</taxon>
        <taxon>Agaricomycotina</taxon>
        <taxon>Agaricomycetes</taxon>
        <taxon>Agaricomycetidae</taxon>
        <taxon>Atheliales</taxon>
        <taxon>Atheliaceae</taxon>
        <taxon>Piloderma</taxon>
    </lineage>
</organism>
<dbReference type="HOGENOM" id="CLU_2590608_0_0_1"/>
<evidence type="ECO:0000313" key="2">
    <source>
        <dbReference type="Proteomes" id="UP000054166"/>
    </source>
</evidence>
<reference evidence="2" key="2">
    <citation type="submission" date="2015-01" db="EMBL/GenBank/DDBJ databases">
        <title>Evolutionary Origins and Diversification of the Mycorrhizal Mutualists.</title>
        <authorList>
            <consortium name="DOE Joint Genome Institute"/>
            <consortium name="Mycorrhizal Genomics Consortium"/>
            <person name="Kohler A."/>
            <person name="Kuo A."/>
            <person name="Nagy L.G."/>
            <person name="Floudas D."/>
            <person name="Copeland A."/>
            <person name="Barry K.W."/>
            <person name="Cichocki N."/>
            <person name="Veneault-Fourrey C."/>
            <person name="LaButti K."/>
            <person name="Lindquist E.A."/>
            <person name="Lipzen A."/>
            <person name="Lundell T."/>
            <person name="Morin E."/>
            <person name="Murat C."/>
            <person name="Riley R."/>
            <person name="Ohm R."/>
            <person name="Sun H."/>
            <person name="Tunlid A."/>
            <person name="Henrissat B."/>
            <person name="Grigoriev I.V."/>
            <person name="Hibbett D.S."/>
            <person name="Martin F."/>
        </authorList>
    </citation>
    <scope>NUCLEOTIDE SEQUENCE [LARGE SCALE GENOMIC DNA]</scope>
    <source>
        <strain evidence="2">F 1598</strain>
    </source>
</reference>
<proteinExistence type="predicted"/>
<dbReference type="InParanoid" id="A0A0C3FWQ1"/>
<accession>A0A0C3FWQ1</accession>
<evidence type="ECO:0000313" key="1">
    <source>
        <dbReference type="EMBL" id="KIM82901.1"/>
    </source>
</evidence>
<gene>
    <name evidence="1" type="ORF">PILCRDRAFT_460488</name>
</gene>
<name>A0A0C3FWQ1_PILCF</name>
<dbReference type="Proteomes" id="UP000054166">
    <property type="component" value="Unassembled WGS sequence"/>
</dbReference>
<dbReference type="AlphaFoldDB" id="A0A0C3FWQ1"/>
<keyword evidence="2" id="KW-1185">Reference proteome</keyword>
<reference evidence="1 2" key="1">
    <citation type="submission" date="2014-04" db="EMBL/GenBank/DDBJ databases">
        <authorList>
            <consortium name="DOE Joint Genome Institute"/>
            <person name="Kuo A."/>
            <person name="Tarkka M."/>
            <person name="Buscot F."/>
            <person name="Kohler A."/>
            <person name="Nagy L.G."/>
            <person name="Floudas D."/>
            <person name="Copeland A."/>
            <person name="Barry K.W."/>
            <person name="Cichocki N."/>
            <person name="Veneault-Fourrey C."/>
            <person name="LaButti K."/>
            <person name="Lindquist E.A."/>
            <person name="Lipzen A."/>
            <person name="Lundell T."/>
            <person name="Morin E."/>
            <person name="Murat C."/>
            <person name="Sun H."/>
            <person name="Tunlid A."/>
            <person name="Henrissat B."/>
            <person name="Grigoriev I.V."/>
            <person name="Hibbett D.S."/>
            <person name="Martin F."/>
            <person name="Nordberg H.P."/>
            <person name="Cantor M.N."/>
            <person name="Hua S.X."/>
        </authorList>
    </citation>
    <scope>NUCLEOTIDE SEQUENCE [LARGE SCALE GENOMIC DNA]</scope>
    <source>
        <strain evidence="1 2">F 1598</strain>
    </source>
</reference>
<protein>
    <submittedName>
        <fullName evidence="1">Uncharacterized protein</fullName>
    </submittedName>
</protein>
<sequence length="80" mass="9657">MQSCMLLRVVLEILTVRTSPFLQYRHKYSRHGLVRLERLIHASIQNNNVQRLQKLSKCIHWFDQSPTTSSPRRHITRRYI</sequence>